<dbReference type="Pfam" id="PF00854">
    <property type="entry name" value="PTR2"/>
    <property type="match status" value="3"/>
</dbReference>
<dbReference type="InterPro" id="IPR036259">
    <property type="entry name" value="MFS_trans_sf"/>
</dbReference>
<feature type="transmembrane region" description="Helical" evidence="7">
    <location>
        <begin position="80"/>
        <end position="97"/>
    </location>
</feature>
<evidence type="ECO:0000313" key="9">
    <source>
        <dbReference type="Proteomes" id="UP000054558"/>
    </source>
</evidence>
<feature type="transmembrane region" description="Helical" evidence="7">
    <location>
        <begin position="140"/>
        <end position="161"/>
    </location>
</feature>
<feature type="transmembrane region" description="Helical" evidence="7">
    <location>
        <begin position="655"/>
        <end position="673"/>
    </location>
</feature>
<feature type="compositionally biased region" description="Polar residues" evidence="6">
    <location>
        <begin position="1"/>
        <end position="15"/>
    </location>
</feature>
<dbReference type="SUPFAM" id="SSF103473">
    <property type="entry name" value="MFS general substrate transporter"/>
    <property type="match status" value="1"/>
</dbReference>
<keyword evidence="4 7" id="KW-1133">Transmembrane helix</keyword>
<dbReference type="GO" id="GO:0071916">
    <property type="term" value="F:dipeptide transmembrane transporter activity"/>
    <property type="evidence" value="ECO:0000318"/>
    <property type="project" value="GO_Central"/>
</dbReference>
<dbReference type="EMBL" id="DF237184">
    <property type="protein sequence ID" value="GAQ85431.1"/>
    <property type="molecule type" value="Genomic_DNA"/>
</dbReference>
<dbReference type="Proteomes" id="UP000054558">
    <property type="component" value="Unassembled WGS sequence"/>
</dbReference>
<name>A0A1Y1I8G6_KLENI</name>
<reference evidence="8 9" key="1">
    <citation type="journal article" date="2014" name="Nat. Commun.">
        <title>Klebsormidium flaccidum genome reveals primary factors for plant terrestrial adaptation.</title>
        <authorList>
            <person name="Hori K."/>
            <person name="Maruyama F."/>
            <person name="Fujisawa T."/>
            <person name="Togashi T."/>
            <person name="Yamamoto N."/>
            <person name="Seo M."/>
            <person name="Sato S."/>
            <person name="Yamada T."/>
            <person name="Mori H."/>
            <person name="Tajima N."/>
            <person name="Moriyama T."/>
            <person name="Ikeuchi M."/>
            <person name="Watanabe M."/>
            <person name="Wada H."/>
            <person name="Kobayashi K."/>
            <person name="Saito M."/>
            <person name="Masuda T."/>
            <person name="Sasaki-Sekimoto Y."/>
            <person name="Mashiguchi K."/>
            <person name="Awai K."/>
            <person name="Shimojima M."/>
            <person name="Masuda S."/>
            <person name="Iwai M."/>
            <person name="Nobusawa T."/>
            <person name="Narise T."/>
            <person name="Kondo S."/>
            <person name="Saito H."/>
            <person name="Sato R."/>
            <person name="Murakawa M."/>
            <person name="Ihara Y."/>
            <person name="Oshima-Yamada Y."/>
            <person name="Ohtaka K."/>
            <person name="Satoh M."/>
            <person name="Sonobe K."/>
            <person name="Ishii M."/>
            <person name="Ohtani R."/>
            <person name="Kanamori-Sato M."/>
            <person name="Honoki R."/>
            <person name="Miyazaki D."/>
            <person name="Mochizuki H."/>
            <person name="Umetsu J."/>
            <person name="Higashi K."/>
            <person name="Shibata D."/>
            <person name="Kamiya Y."/>
            <person name="Sato N."/>
            <person name="Nakamura Y."/>
            <person name="Tabata S."/>
            <person name="Ida S."/>
            <person name="Kurokawa K."/>
            <person name="Ohta H."/>
        </authorList>
    </citation>
    <scope>NUCLEOTIDE SEQUENCE [LARGE SCALE GENOMIC DNA]</scope>
    <source>
        <strain evidence="8 9">NIES-2285</strain>
    </source>
</reference>
<evidence type="ECO:0000256" key="5">
    <source>
        <dbReference type="ARBA" id="ARBA00023136"/>
    </source>
</evidence>
<feature type="transmembrane region" description="Helical" evidence="7">
    <location>
        <begin position="182"/>
        <end position="204"/>
    </location>
</feature>
<keyword evidence="9" id="KW-1185">Reference proteome</keyword>
<evidence type="ECO:0000313" key="8">
    <source>
        <dbReference type="EMBL" id="GAQ85431.1"/>
    </source>
</evidence>
<dbReference type="OrthoDB" id="8904098at2759"/>
<feature type="transmembrane region" description="Helical" evidence="7">
    <location>
        <begin position="504"/>
        <end position="525"/>
    </location>
</feature>
<feature type="transmembrane region" description="Helical" evidence="7">
    <location>
        <begin position="625"/>
        <end position="649"/>
    </location>
</feature>
<dbReference type="GO" id="GO:0005886">
    <property type="term" value="C:plasma membrane"/>
    <property type="evidence" value="ECO:0000318"/>
    <property type="project" value="GO_Central"/>
</dbReference>
<keyword evidence="3 7" id="KW-0812">Transmembrane</keyword>
<evidence type="ECO:0000256" key="1">
    <source>
        <dbReference type="ARBA" id="ARBA00004141"/>
    </source>
</evidence>
<dbReference type="OMA" id="FMTFDAD"/>
<dbReference type="CDD" id="cd17347">
    <property type="entry name" value="MFS_SLC15A1_2_like"/>
    <property type="match status" value="1"/>
</dbReference>
<feature type="region of interest" description="Disordered" evidence="6">
    <location>
        <begin position="682"/>
        <end position="706"/>
    </location>
</feature>
<evidence type="ECO:0000256" key="6">
    <source>
        <dbReference type="SAM" id="MobiDB-lite"/>
    </source>
</evidence>
<feature type="transmembrane region" description="Helical" evidence="7">
    <location>
        <begin position="210"/>
        <end position="230"/>
    </location>
</feature>
<feature type="region of interest" description="Disordered" evidence="6">
    <location>
        <begin position="1"/>
        <end position="34"/>
    </location>
</feature>
<dbReference type="PROSITE" id="PS01022">
    <property type="entry name" value="PTR2_1"/>
    <property type="match status" value="1"/>
</dbReference>
<dbReference type="PANTHER" id="PTHR11654">
    <property type="entry name" value="OLIGOPEPTIDE TRANSPORTER-RELATED"/>
    <property type="match status" value="1"/>
</dbReference>
<sequence length="706" mass="75146">MAILQAKQSGSSAQDVSMEARRETGPTEEPDAEKGGFPTSLVCIVGTEFCERFAYKGMSTVLALYFMDHLHQSEEQATEFLHLFIVACYMTPLLGAFISDSYIGKYRTILYLSLVYCLGNWAMAASALHSQASHSASLTILGLGLIAFGTGGIKPCVSAFGGDQIELSYPPSSARNTLLRRFFSAFYFSINAGAVLSTLITPLIRSYSSYTWAFAVPAWLMMLSLVLFYLGSGSYKHQPPGGNVVAHVAGVIWTAIRLNTQRGSEQPALPEAEPQAPEQPQKASRPPQVKVPQSKPIGIGGRVRFSNFIGGNSLRTASIFLRGTPPETRPEQQALLSGADSGPESGSSVRGGNNIPVPRPPSRRNLAGEIGAQALPPAGPPVVAARSAPSGGVPAGQVAKRHWLDAAKAVHGSQDVEDVKGLLKVLLLFVPAPLFWSLFDQQSSRWVFQARKLDGRLPFGLVIEPDQMQVLNAMFILIMIPLFDRGIYPFLERRGVSLRPIRRMVVGMFIAAVAFVLSAFLQIALDHGSPEPAEGLASSLGVFGGNGTVGLGSGQGFFGGADLAGWGKGGHAGKGGHSGEHQRLSMLWQVPQYVVLTAGEILFSITGLELAYSQAPSNMTAVVQSAWLLSVAAGNLVTVLVVGIIGNRLSLANEFFFFAGGCIVAMLALKFVGRGFEYAGARQPRKGSSSGPVASPANQDVEQGLH</sequence>
<gene>
    <name evidence="8" type="ORF">KFL_002350060</name>
</gene>
<keyword evidence="5 7" id="KW-0472">Membrane</keyword>
<feature type="compositionally biased region" description="Low complexity" evidence="6">
    <location>
        <begin position="265"/>
        <end position="283"/>
    </location>
</feature>
<comment type="similarity">
    <text evidence="2">Belongs to the major facilitator superfamily. Proton-dependent oligopeptide transporter (POT/PTR) (TC 2.A.17) family.</text>
</comment>
<dbReference type="InterPro" id="IPR000109">
    <property type="entry name" value="POT_fam"/>
</dbReference>
<feature type="region of interest" description="Disordered" evidence="6">
    <location>
        <begin position="263"/>
        <end position="298"/>
    </location>
</feature>
<dbReference type="Gene3D" id="1.20.1250.20">
    <property type="entry name" value="MFS general substrate transporter like domains"/>
    <property type="match status" value="1"/>
</dbReference>
<feature type="region of interest" description="Disordered" evidence="6">
    <location>
        <begin position="322"/>
        <end position="365"/>
    </location>
</feature>
<proteinExistence type="inferred from homology"/>
<accession>A0A1Y1I8G6</accession>
<feature type="compositionally biased region" description="Polar residues" evidence="6">
    <location>
        <begin position="686"/>
        <end position="706"/>
    </location>
</feature>
<evidence type="ECO:0000256" key="3">
    <source>
        <dbReference type="ARBA" id="ARBA00022692"/>
    </source>
</evidence>
<feature type="transmembrane region" description="Helical" evidence="7">
    <location>
        <begin position="593"/>
        <end position="613"/>
    </location>
</feature>
<feature type="transmembrane region" description="Helical" evidence="7">
    <location>
        <begin position="109"/>
        <end position="128"/>
    </location>
</feature>
<dbReference type="InterPro" id="IPR018456">
    <property type="entry name" value="PTR2_symporter_CS"/>
</dbReference>
<organism evidence="8 9">
    <name type="scientific">Klebsormidium nitens</name>
    <name type="common">Green alga</name>
    <name type="synonym">Ulothrix nitens</name>
    <dbReference type="NCBI Taxonomy" id="105231"/>
    <lineage>
        <taxon>Eukaryota</taxon>
        <taxon>Viridiplantae</taxon>
        <taxon>Streptophyta</taxon>
        <taxon>Klebsormidiophyceae</taxon>
        <taxon>Klebsormidiales</taxon>
        <taxon>Klebsormidiaceae</taxon>
        <taxon>Klebsormidium</taxon>
    </lineage>
</organism>
<protein>
    <submittedName>
        <fullName evidence="8">Major facilitator superfamily protein</fullName>
    </submittedName>
</protein>
<dbReference type="GO" id="GO:0140206">
    <property type="term" value="P:dipeptide import across plasma membrane"/>
    <property type="evidence" value="ECO:0000318"/>
    <property type="project" value="GO_Central"/>
</dbReference>
<evidence type="ECO:0000256" key="7">
    <source>
        <dbReference type="SAM" id="Phobius"/>
    </source>
</evidence>
<comment type="subcellular location">
    <subcellularLocation>
        <location evidence="1">Membrane</location>
        <topology evidence="1">Multi-pass membrane protein</topology>
    </subcellularLocation>
</comment>
<dbReference type="AlphaFoldDB" id="A0A1Y1I8G6"/>
<evidence type="ECO:0000256" key="4">
    <source>
        <dbReference type="ARBA" id="ARBA00022989"/>
    </source>
</evidence>
<evidence type="ECO:0000256" key="2">
    <source>
        <dbReference type="ARBA" id="ARBA00005982"/>
    </source>
</evidence>